<dbReference type="GO" id="GO:0003700">
    <property type="term" value="F:DNA-binding transcription factor activity"/>
    <property type="evidence" value="ECO:0007669"/>
    <property type="project" value="InterPro"/>
</dbReference>
<dbReference type="InterPro" id="IPR015421">
    <property type="entry name" value="PyrdxlP-dep_Trfase_major"/>
</dbReference>
<dbReference type="EMBL" id="SOZD01000001">
    <property type="protein sequence ID" value="TFF27552.1"/>
    <property type="molecule type" value="Genomic_DNA"/>
</dbReference>
<dbReference type="Pfam" id="PF00392">
    <property type="entry name" value="GntR"/>
    <property type="match status" value="1"/>
</dbReference>
<evidence type="ECO:0000313" key="8">
    <source>
        <dbReference type="Proteomes" id="UP000298179"/>
    </source>
</evidence>
<dbReference type="CDD" id="cd00609">
    <property type="entry name" value="AAT_like"/>
    <property type="match status" value="1"/>
</dbReference>
<dbReference type="RefSeq" id="WP_134760274.1">
    <property type="nucleotide sequence ID" value="NZ_SOZD01000001.1"/>
</dbReference>
<dbReference type="InterPro" id="IPR051446">
    <property type="entry name" value="HTH_trans_reg/aminotransferase"/>
</dbReference>
<dbReference type="GO" id="GO:0003677">
    <property type="term" value="F:DNA binding"/>
    <property type="evidence" value="ECO:0007669"/>
    <property type="project" value="UniProtKB-KW"/>
</dbReference>
<dbReference type="Gene3D" id="1.10.10.10">
    <property type="entry name" value="Winged helix-like DNA-binding domain superfamily/Winged helix DNA-binding domain"/>
    <property type="match status" value="1"/>
</dbReference>
<dbReference type="PANTHER" id="PTHR46577">
    <property type="entry name" value="HTH-TYPE TRANSCRIPTIONAL REGULATORY PROTEIN GABR"/>
    <property type="match status" value="1"/>
</dbReference>
<dbReference type="PROSITE" id="PS50949">
    <property type="entry name" value="HTH_GNTR"/>
    <property type="match status" value="1"/>
</dbReference>
<dbReference type="AlphaFoldDB" id="A0A4Y8RUW9"/>
<dbReference type="GO" id="GO:0030170">
    <property type="term" value="F:pyridoxal phosphate binding"/>
    <property type="evidence" value="ECO:0007669"/>
    <property type="project" value="InterPro"/>
</dbReference>
<accession>A0A4Y8RUW9</accession>
<dbReference type="OrthoDB" id="9808770at2"/>
<dbReference type="InterPro" id="IPR004839">
    <property type="entry name" value="Aminotransferase_I/II_large"/>
</dbReference>
<dbReference type="Gene3D" id="3.40.640.10">
    <property type="entry name" value="Type I PLP-dependent aspartate aminotransferase-like (Major domain)"/>
    <property type="match status" value="1"/>
</dbReference>
<evidence type="ECO:0000256" key="5">
    <source>
        <dbReference type="ARBA" id="ARBA00023163"/>
    </source>
</evidence>
<name>A0A4Y8RUW9_9HYPH</name>
<evidence type="ECO:0000256" key="1">
    <source>
        <dbReference type="ARBA" id="ARBA00005384"/>
    </source>
</evidence>
<evidence type="ECO:0000313" key="7">
    <source>
        <dbReference type="EMBL" id="TFF27552.1"/>
    </source>
</evidence>
<keyword evidence="5" id="KW-0804">Transcription</keyword>
<comment type="similarity">
    <text evidence="1">In the C-terminal section; belongs to the class-I pyridoxal-phosphate-dependent aminotransferase family.</text>
</comment>
<proteinExistence type="inferred from homology"/>
<keyword evidence="4" id="KW-0238">DNA-binding</keyword>
<dbReference type="InterPro" id="IPR036390">
    <property type="entry name" value="WH_DNA-bd_sf"/>
</dbReference>
<dbReference type="Pfam" id="PF00155">
    <property type="entry name" value="Aminotran_1_2"/>
    <property type="match status" value="1"/>
</dbReference>
<keyword evidence="3" id="KW-0805">Transcription regulation</keyword>
<evidence type="ECO:0000256" key="4">
    <source>
        <dbReference type="ARBA" id="ARBA00023125"/>
    </source>
</evidence>
<evidence type="ECO:0000259" key="6">
    <source>
        <dbReference type="PROSITE" id="PS50949"/>
    </source>
</evidence>
<dbReference type="SMART" id="SM00345">
    <property type="entry name" value="HTH_GNTR"/>
    <property type="match status" value="1"/>
</dbReference>
<feature type="domain" description="HTH gntR-type" evidence="6">
    <location>
        <begin position="21"/>
        <end position="89"/>
    </location>
</feature>
<dbReference type="PRINTS" id="PR00035">
    <property type="entry name" value="HTHGNTR"/>
</dbReference>
<reference evidence="7 8" key="1">
    <citation type="submission" date="2019-03" db="EMBL/GenBank/DDBJ databases">
        <title>Jiella endophytica sp. nov., a novel endophytic bacterium isolated from root of Ficus microcarpa Linn. f.</title>
        <authorList>
            <person name="Tuo L."/>
        </authorList>
    </citation>
    <scope>NUCLEOTIDE SEQUENCE [LARGE SCALE GENOMIC DNA]</scope>
    <source>
        <strain evidence="7 8">CBS5Q-3</strain>
    </source>
</reference>
<comment type="caution">
    <text evidence="7">The sequence shown here is derived from an EMBL/GenBank/DDBJ whole genome shotgun (WGS) entry which is preliminary data.</text>
</comment>
<keyword evidence="2" id="KW-0663">Pyridoxal phosphate</keyword>
<dbReference type="CDD" id="cd07377">
    <property type="entry name" value="WHTH_GntR"/>
    <property type="match status" value="1"/>
</dbReference>
<dbReference type="SUPFAM" id="SSF53383">
    <property type="entry name" value="PLP-dependent transferases"/>
    <property type="match status" value="1"/>
</dbReference>
<dbReference type="PANTHER" id="PTHR46577:SF1">
    <property type="entry name" value="HTH-TYPE TRANSCRIPTIONAL REGULATORY PROTEIN GABR"/>
    <property type="match status" value="1"/>
</dbReference>
<dbReference type="InterPro" id="IPR036388">
    <property type="entry name" value="WH-like_DNA-bd_sf"/>
</dbReference>
<organism evidence="7 8">
    <name type="scientific">Jiella endophytica</name>
    <dbReference type="NCBI Taxonomy" id="2558362"/>
    <lineage>
        <taxon>Bacteria</taxon>
        <taxon>Pseudomonadati</taxon>
        <taxon>Pseudomonadota</taxon>
        <taxon>Alphaproteobacteria</taxon>
        <taxon>Hyphomicrobiales</taxon>
        <taxon>Aurantimonadaceae</taxon>
        <taxon>Jiella</taxon>
    </lineage>
</organism>
<keyword evidence="7" id="KW-0808">Transferase</keyword>
<dbReference type="GO" id="GO:0008483">
    <property type="term" value="F:transaminase activity"/>
    <property type="evidence" value="ECO:0007669"/>
    <property type="project" value="UniProtKB-KW"/>
</dbReference>
<dbReference type="Proteomes" id="UP000298179">
    <property type="component" value="Unassembled WGS sequence"/>
</dbReference>
<dbReference type="InterPro" id="IPR000524">
    <property type="entry name" value="Tscrpt_reg_HTH_GntR"/>
</dbReference>
<keyword evidence="8" id="KW-1185">Reference proteome</keyword>
<evidence type="ECO:0000256" key="2">
    <source>
        <dbReference type="ARBA" id="ARBA00022898"/>
    </source>
</evidence>
<gene>
    <name evidence="7" type="ORF">E3C22_03590</name>
</gene>
<keyword evidence="7" id="KW-0032">Aminotransferase</keyword>
<evidence type="ECO:0000256" key="3">
    <source>
        <dbReference type="ARBA" id="ARBA00023015"/>
    </source>
</evidence>
<dbReference type="SUPFAM" id="SSF46785">
    <property type="entry name" value="Winged helix' DNA-binding domain"/>
    <property type="match status" value="1"/>
</dbReference>
<sequence>MSKYVGGALIPTLKIDRGDRSNLAFQLTVALRNLILSGDLATGTRLPASRTLARDQGVSRTTVISAFEQLAAEGLLDSRIGAGTYVSAGLRTPRQTTVEEARPVEELPHLARLGAGVREPFAPRLGHPPVPRAFVTGMPAFDAFPVALWSRISSQYWRENRASIMSYPDAAGLHELRQAICQHLSANRGLVCEPEHVFIFSGAQDAFTQLARMLVNPGDRVWLENPGAIGARNAFLSCGAEPVAVPVDEEGIDVEAGLSAAPDFRIAFVTPAYQHPLGVTMSLERRMQLLDAADRAGAFIVEDDYVGEFHYGETTLPPLKTLDGGQRVIYVGTFSKTLFPAVRLGFAVMPPALAPMIERTLAAIAHGVTHSVQGIVARFITEGHFAAHIRRMRGIYAARRDALLDAAARDLAGRLAVRWTETGFHTVAMIADGGPEEWALAKAAGDAGLALTPLSRYALEPIARRGVALGFSAVPPVEIERGVKALAAVIDRLAP</sequence>
<dbReference type="InterPro" id="IPR015424">
    <property type="entry name" value="PyrdxlP-dep_Trfase"/>
</dbReference>
<protein>
    <submittedName>
        <fullName evidence="7">PLP-dependent aminotransferase family protein</fullName>
    </submittedName>
</protein>